<evidence type="ECO:0000313" key="11">
    <source>
        <dbReference type="EMBL" id="CRK42264.1"/>
    </source>
</evidence>
<dbReference type="Pfam" id="PF00625">
    <property type="entry name" value="Guanylate_kin"/>
    <property type="match status" value="1"/>
</dbReference>
<keyword evidence="12" id="KW-1185">Reference proteome</keyword>
<evidence type="ECO:0000256" key="4">
    <source>
        <dbReference type="ARBA" id="ARBA00022679"/>
    </source>
</evidence>
<evidence type="ECO:0000256" key="8">
    <source>
        <dbReference type="ARBA" id="ARBA00030128"/>
    </source>
</evidence>
<dbReference type="EMBL" id="CVQH01027416">
    <property type="protein sequence ID" value="CRK42264.1"/>
    <property type="molecule type" value="Genomic_DNA"/>
</dbReference>
<keyword evidence="5" id="KW-0547">Nucleotide-binding</keyword>
<accession>A0A0G4N7F6</accession>
<feature type="region of interest" description="Disordered" evidence="9">
    <location>
        <begin position="1"/>
        <end position="34"/>
    </location>
</feature>
<dbReference type="AlphaFoldDB" id="A0A0G4N7F6"/>
<dbReference type="PANTHER" id="PTHR23117:SF13">
    <property type="entry name" value="GUANYLATE KINASE"/>
    <property type="match status" value="1"/>
</dbReference>
<protein>
    <recommendedName>
        <fullName evidence="3">Guanylate kinase</fullName>
        <ecNumber evidence="2">2.7.4.8</ecNumber>
    </recommendedName>
    <alternativeName>
        <fullName evidence="8">GMP kinase</fullName>
    </alternativeName>
</protein>
<dbReference type="PROSITE" id="PS50052">
    <property type="entry name" value="GUANYLATE_KINASE_2"/>
    <property type="match status" value="1"/>
</dbReference>
<dbReference type="InterPro" id="IPR008144">
    <property type="entry name" value="Guanylate_kin-like_dom"/>
</dbReference>
<evidence type="ECO:0000256" key="6">
    <source>
        <dbReference type="ARBA" id="ARBA00022777"/>
    </source>
</evidence>
<proteinExistence type="inferred from homology"/>
<evidence type="ECO:0000313" key="12">
    <source>
        <dbReference type="Proteomes" id="UP000044602"/>
    </source>
</evidence>
<dbReference type="STRING" id="100787.A0A0G4N7F6"/>
<keyword evidence="6" id="KW-0418">Kinase</keyword>
<dbReference type="FunFam" id="3.40.50.300:FF:000776">
    <property type="entry name" value="Guanylate kinase 2"/>
    <property type="match status" value="1"/>
</dbReference>
<sequence length="262" mass="28949">MCPATLGSGSRHSGKPPRQKSYSPASTWRPTPPSVRMLRCVTSALPRPSIRPLVPRHGAPRRRLALPSSTMASELPTDRRPLVISGPSGVGKGTLFKLLFQRHPDTFTLSVSHTTRGPRAGEQDGVDYHYVTKDAFHDLVAHDGFVEHAQFGDNLYGTSKKTIADQTAKGKVVVLDIEMEGVKQVQKSDMDARYVFVAPPSADELERRLRGRGTESEASIQKRLTQAKVELAYAETGVHDKVIINEDLETAYKELEDFVYKA</sequence>
<dbReference type="GO" id="GO:0004385">
    <property type="term" value="F:GMP kinase activity"/>
    <property type="evidence" value="ECO:0007669"/>
    <property type="project" value="UniProtKB-EC"/>
</dbReference>
<dbReference type="PROSITE" id="PS00856">
    <property type="entry name" value="GUANYLATE_KINASE_1"/>
    <property type="match status" value="1"/>
</dbReference>
<dbReference type="Gene3D" id="3.40.50.300">
    <property type="entry name" value="P-loop containing nucleotide triphosphate hydrolases"/>
    <property type="match status" value="1"/>
</dbReference>
<dbReference type="EC" id="2.7.4.8" evidence="2"/>
<dbReference type="CDD" id="cd00071">
    <property type="entry name" value="GMPK"/>
    <property type="match status" value="1"/>
</dbReference>
<dbReference type="Proteomes" id="UP000044602">
    <property type="component" value="Unassembled WGS sequence"/>
</dbReference>
<dbReference type="GO" id="GO:0005524">
    <property type="term" value="F:ATP binding"/>
    <property type="evidence" value="ECO:0007669"/>
    <property type="project" value="UniProtKB-KW"/>
</dbReference>
<keyword evidence="4" id="KW-0808">Transferase</keyword>
<dbReference type="PANTHER" id="PTHR23117">
    <property type="entry name" value="GUANYLATE KINASE-RELATED"/>
    <property type="match status" value="1"/>
</dbReference>
<keyword evidence="7" id="KW-0067">ATP-binding</keyword>
<evidence type="ECO:0000256" key="7">
    <source>
        <dbReference type="ARBA" id="ARBA00022840"/>
    </source>
</evidence>
<dbReference type="InterPro" id="IPR027417">
    <property type="entry name" value="P-loop_NTPase"/>
</dbReference>
<dbReference type="SUPFAM" id="SSF52540">
    <property type="entry name" value="P-loop containing nucleoside triphosphate hydrolases"/>
    <property type="match status" value="1"/>
</dbReference>
<evidence type="ECO:0000256" key="5">
    <source>
        <dbReference type="ARBA" id="ARBA00022741"/>
    </source>
</evidence>
<feature type="domain" description="Guanylate kinase-like" evidence="10">
    <location>
        <begin position="79"/>
        <end position="260"/>
    </location>
</feature>
<evidence type="ECO:0000259" key="10">
    <source>
        <dbReference type="PROSITE" id="PS50052"/>
    </source>
</evidence>
<evidence type="ECO:0000256" key="1">
    <source>
        <dbReference type="ARBA" id="ARBA00005790"/>
    </source>
</evidence>
<dbReference type="InterPro" id="IPR008145">
    <property type="entry name" value="GK/Ca_channel_bsu"/>
</dbReference>
<organism evidence="11 12">
    <name type="scientific">Verticillium longisporum</name>
    <name type="common">Verticillium dahliae var. longisporum</name>
    <dbReference type="NCBI Taxonomy" id="100787"/>
    <lineage>
        <taxon>Eukaryota</taxon>
        <taxon>Fungi</taxon>
        <taxon>Dikarya</taxon>
        <taxon>Ascomycota</taxon>
        <taxon>Pezizomycotina</taxon>
        <taxon>Sordariomycetes</taxon>
        <taxon>Hypocreomycetidae</taxon>
        <taxon>Glomerellales</taxon>
        <taxon>Plectosphaerellaceae</taxon>
        <taxon>Verticillium</taxon>
    </lineage>
</organism>
<dbReference type="GO" id="GO:0005829">
    <property type="term" value="C:cytosol"/>
    <property type="evidence" value="ECO:0007669"/>
    <property type="project" value="TreeGrafter"/>
</dbReference>
<evidence type="ECO:0000256" key="2">
    <source>
        <dbReference type="ARBA" id="ARBA00012961"/>
    </source>
</evidence>
<feature type="region of interest" description="Disordered" evidence="9">
    <location>
        <begin position="48"/>
        <end position="73"/>
    </location>
</feature>
<dbReference type="SMART" id="SM00072">
    <property type="entry name" value="GuKc"/>
    <property type="match status" value="1"/>
</dbReference>
<comment type="similarity">
    <text evidence="1">Belongs to the guanylate kinase family.</text>
</comment>
<dbReference type="InterPro" id="IPR020590">
    <property type="entry name" value="Guanylate_kinase_CS"/>
</dbReference>
<dbReference type="InterPro" id="IPR017665">
    <property type="entry name" value="Guanylate_kinase"/>
</dbReference>
<feature type="compositionally biased region" description="Polar residues" evidence="9">
    <location>
        <begin position="20"/>
        <end position="29"/>
    </location>
</feature>
<dbReference type="NCBIfam" id="TIGR03263">
    <property type="entry name" value="guanyl_kin"/>
    <property type="match status" value="1"/>
</dbReference>
<evidence type="ECO:0000256" key="3">
    <source>
        <dbReference type="ARBA" id="ARBA00016296"/>
    </source>
</evidence>
<gene>
    <name evidence="11" type="ORF">BN1708_008724</name>
</gene>
<reference evidence="11 12" key="1">
    <citation type="submission" date="2015-05" db="EMBL/GenBank/DDBJ databases">
        <authorList>
            <person name="Wang D.B."/>
            <person name="Wang M."/>
        </authorList>
    </citation>
    <scope>NUCLEOTIDE SEQUENCE [LARGE SCALE GENOMIC DNA]</scope>
    <source>
        <strain evidence="11">VL1</strain>
    </source>
</reference>
<name>A0A0G4N7F6_VERLO</name>
<evidence type="ECO:0000256" key="9">
    <source>
        <dbReference type="SAM" id="MobiDB-lite"/>
    </source>
</evidence>